<dbReference type="Proteomes" id="UP000824890">
    <property type="component" value="Unassembled WGS sequence"/>
</dbReference>
<dbReference type="KEGG" id="bna:106383508"/>
<accession>A0A816I1R9</accession>
<feature type="coiled-coil region" evidence="1">
    <location>
        <begin position="70"/>
        <end position="104"/>
    </location>
</feature>
<dbReference type="Proteomes" id="UP001295469">
    <property type="component" value="Chromosome C03"/>
</dbReference>
<reference evidence="2" key="1">
    <citation type="submission" date="2021-01" db="EMBL/GenBank/DDBJ databases">
        <authorList>
            <consortium name="Genoscope - CEA"/>
            <person name="William W."/>
        </authorList>
    </citation>
    <scope>NUCLEOTIDE SEQUENCE</scope>
</reference>
<evidence type="ECO:0000256" key="1">
    <source>
        <dbReference type="SAM" id="Coils"/>
    </source>
</evidence>
<sequence>MKPETRAYDLLSDISYIIRKLRHQRTLSDAELRTTSDKLAYLTEAGLNVEWLRTNLEVKKREAYLERKKRDACEARIVELKQEVKKLELAKSGLKAELKIEKAKLNPRSFRNRLLGNCFCLNT</sequence>
<keyword evidence="4" id="KW-1185">Reference proteome</keyword>
<dbReference type="SMR" id="A0A816I1R9"/>
<dbReference type="Gramene" id="CDX71052">
    <property type="protein sequence ID" value="CDX71052"/>
    <property type="gene ID" value="GSBRNA2T00140996001"/>
</dbReference>
<dbReference type="OrthoDB" id="1051889at2759"/>
<evidence type="ECO:0000313" key="4">
    <source>
        <dbReference type="Proteomes" id="UP000824890"/>
    </source>
</evidence>
<reference evidence="3 4" key="2">
    <citation type="submission" date="2021-05" db="EMBL/GenBank/DDBJ databases">
        <title>Genome Assembly of Synthetic Allotetraploid Brassica napus Reveals Homoeologous Exchanges between Subgenomes.</title>
        <authorList>
            <person name="Davis J.T."/>
        </authorList>
    </citation>
    <scope>NUCLEOTIDE SEQUENCE [LARGE SCALE GENOMIC DNA]</scope>
    <source>
        <strain evidence="4">cv. Da-Ae</strain>
        <tissue evidence="3">Seedling</tissue>
    </source>
</reference>
<evidence type="ECO:0000313" key="2">
    <source>
        <dbReference type="EMBL" id="CAF1698329.1"/>
    </source>
</evidence>
<dbReference type="EMBL" id="HG994367">
    <property type="protein sequence ID" value="CAF1698329.1"/>
    <property type="molecule type" value="Genomic_DNA"/>
</dbReference>
<organism evidence="2">
    <name type="scientific">Brassica napus</name>
    <name type="common">Rape</name>
    <dbReference type="NCBI Taxonomy" id="3708"/>
    <lineage>
        <taxon>Eukaryota</taxon>
        <taxon>Viridiplantae</taxon>
        <taxon>Streptophyta</taxon>
        <taxon>Embryophyta</taxon>
        <taxon>Tracheophyta</taxon>
        <taxon>Spermatophyta</taxon>
        <taxon>Magnoliopsida</taxon>
        <taxon>eudicotyledons</taxon>
        <taxon>Gunneridae</taxon>
        <taxon>Pentapetalae</taxon>
        <taxon>rosids</taxon>
        <taxon>malvids</taxon>
        <taxon>Brassicales</taxon>
        <taxon>Brassicaceae</taxon>
        <taxon>Brassiceae</taxon>
        <taxon>Brassica</taxon>
    </lineage>
</organism>
<keyword evidence="1" id="KW-0175">Coiled coil</keyword>
<gene>
    <name evidence="2" type="ORF">DARMORV10_C03P13040.1</name>
    <name evidence="3" type="ORF">HID58_051116</name>
</gene>
<protein>
    <submittedName>
        <fullName evidence="2">(rape) hypothetical protein</fullName>
    </submittedName>
</protein>
<proteinExistence type="predicted"/>
<name>A0A816I1R9_BRANA</name>
<evidence type="ECO:0000313" key="3">
    <source>
        <dbReference type="EMBL" id="KAH0888687.1"/>
    </source>
</evidence>
<dbReference type="EMBL" id="JAGKQM010000013">
    <property type="protein sequence ID" value="KAH0888687.1"/>
    <property type="molecule type" value="Genomic_DNA"/>
</dbReference>
<dbReference type="AlphaFoldDB" id="A0A816I1R9"/>